<evidence type="ECO:0000313" key="8">
    <source>
        <dbReference type="EMBL" id="CAE8623784.1"/>
    </source>
</evidence>
<organism evidence="8 9">
    <name type="scientific">Polarella glacialis</name>
    <name type="common">Dinoflagellate</name>
    <dbReference type="NCBI Taxonomy" id="89957"/>
    <lineage>
        <taxon>Eukaryota</taxon>
        <taxon>Sar</taxon>
        <taxon>Alveolata</taxon>
        <taxon>Dinophyceae</taxon>
        <taxon>Suessiales</taxon>
        <taxon>Suessiaceae</taxon>
        <taxon>Polarella</taxon>
    </lineage>
</organism>
<proteinExistence type="predicted"/>
<dbReference type="Proteomes" id="UP000626109">
    <property type="component" value="Unassembled WGS sequence"/>
</dbReference>
<dbReference type="GO" id="GO:0009507">
    <property type="term" value="C:chloroplast"/>
    <property type="evidence" value="ECO:0007669"/>
    <property type="project" value="UniProtKB-SubCell"/>
</dbReference>
<dbReference type="AlphaFoldDB" id="A0A813GI58"/>
<accession>A0A813GI58</accession>
<comment type="caution">
    <text evidence="8">The sequence shown here is derived from an EMBL/GenBank/DDBJ whole genome shotgun (WGS) entry which is preliminary data.</text>
</comment>
<evidence type="ECO:0000313" key="9">
    <source>
        <dbReference type="Proteomes" id="UP000626109"/>
    </source>
</evidence>
<feature type="binding site" evidence="5">
    <location>
        <position position="633"/>
    </location>
    <ligand>
        <name>chlorophyll a</name>
        <dbReference type="ChEBI" id="CHEBI:58416"/>
        <label>1</label>
    </ligand>
</feature>
<keyword evidence="7" id="KW-0472">Membrane</keyword>
<dbReference type="SUPFAM" id="SSF103511">
    <property type="entry name" value="Chlorophyll a-b binding protein"/>
    <property type="match status" value="1"/>
</dbReference>
<evidence type="ECO:0000256" key="1">
    <source>
        <dbReference type="ARBA" id="ARBA00004229"/>
    </source>
</evidence>
<dbReference type="GO" id="GO:0009765">
    <property type="term" value="P:photosynthesis, light harvesting"/>
    <property type="evidence" value="ECO:0007669"/>
    <property type="project" value="InterPro"/>
</dbReference>
<gene>
    <name evidence="8" type="ORF">PGLA2088_LOCUS240</name>
</gene>
<name>A0A813GI58_POLGL</name>
<evidence type="ECO:0000256" key="4">
    <source>
        <dbReference type="ARBA" id="ARBA00022640"/>
    </source>
</evidence>
<dbReference type="GO" id="GO:0016020">
    <property type="term" value="C:membrane"/>
    <property type="evidence" value="ECO:0007669"/>
    <property type="project" value="InterPro"/>
</dbReference>
<evidence type="ECO:0000256" key="2">
    <source>
        <dbReference type="ARBA" id="ARBA00022528"/>
    </source>
</evidence>
<feature type="transmembrane region" description="Helical" evidence="7">
    <location>
        <begin position="39"/>
        <end position="57"/>
    </location>
</feature>
<comment type="subcellular location">
    <subcellularLocation>
        <location evidence="1">Plastid</location>
        <location evidence="1">Chloroplast</location>
    </subcellularLocation>
</comment>
<protein>
    <submittedName>
        <fullName evidence="8">Uncharacterized protein</fullName>
    </submittedName>
</protein>
<feature type="binding site" evidence="5">
    <location>
        <position position="635"/>
    </location>
    <ligand>
        <name>chlorophyll a</name>
        <dbReference type="ChEBI" id="CHEBI:58416"/>
        <label>1</label>
    </ligand>
</feature>
<feature type="binding site" evidence="5">
    <location>
        <position position="546"/>
    </location>
    <ligand>
        <name>chlorophyll a</name>
        <dbReference type="ChEBI" id="CHEBI:58416"/>
        <label>1</label>
    </ligand>
</feature>
<evidence type="ECO:0000256" key="3">
    <source>
        <dbReference type="ARBA" id="ARBA00022531"/>
    </source>
</evidence>
<keyword evidence="5" id="KW-0157">Chromophore</keyword>
<evidence type="ECO:0000256" key="6">
    <source>
        <dbReference type="SAM" id="MobiDB-lite"/>
    </source>
</evidence>
<feature type="transmembrane region" description="Helical" evidence="7">
    <location>
        <begin position="198"/>
        <end position="217"/>
    </location>
</feature>
<keyword evidence="2" id="KW-0150">Chloroplast</keyword>
<dbReference type="GO" id="GO:0016168">
    <property type="term" value="F:chlorophyll binding"/>
    <property type="evidence" value="ECO:0007669"/>
    <property type="project" value="UniProtKB-KW"/>
</dbReference>
<keyword evidence="7" id="KW-0812">Transmembrane</keyword>
<dbReference type="EMBL" id="CAJNNW010000135">
    <property type="protein sequence ID" value="CAE8623784.1"/>
    <property type="molecule type" value="Genomic_DNA"/>
</dbReference>
<sequence>MTFATNNSDDVQRLEVLVILTVSLYNFRFIQRVGMYRSILAWQLTIMSLHVAPIISIQTLGLPSLTRHAACFAWSFTSWACRNCEASLFSLGLLVLELLACLALPEEPDILGAMLALQILIAVVAWGAMLAASCFAGFSFAPLDRHMNKGFCHMLNSSAARRCFLHEFASHFVAQATFADLLRRQMERSPDPWLASKTASMALVWYGSLLLGTAALLPPHQLPYNLGAVPDWMRVPLVGLPGFLVADGASGEYDRNKLPWWMQMTGPGSELTSSHRLDASGHSPGGDAAACGLDATAECNSDSGIINSSRRTNSSRKAVSSSNEISEAEEEAIDIKGGKHLLKCFALELHWLRALQQPWPKRMTSDSALISRGKLGRWVRTRRIQFASPWAETAQIVDSAYLVVACHTVLHSKAATVWLLSSGEANFAVAVTAPQGLASSGLRGSAAPRSTDSASAGSAAVTCLGAAVAATGAIKLASSSRRSPVARRATEAAAPVKTKAEPVVPQFDPRKEPGVTLPLMYFDPAGFAKVGDRQGFYNLRSAELKHGRVAMIASFGAVLQHWFRFPGFEGVPPGLSAVLNPTAAIGLVAFTAACGALEFTIFKQDPDMDPGDFGDPAGLGQNYTEWKDRELNNSRMAMLSVLGIFAAELVTGRDGIDQLWQPLGDLKVE</sequence>
<keyword evidence="4" id="KW-0934">Plastid</keyword>
<evidence type="ECO:0000256" key="5">
    <source>
        <dbReference type="PIRSR" id="PIRSR601344-1"/>
    </source>
</evidence>
<feature type="binding site" description="axial binding residue" evidence="5">
    <location>
        <position position="548"/>
    </location>
    <ligand>
        <name>chlorophyll b</name>
        <dbReference type="ChEBI" id="CHEBI:61721"/>
        <label>1</label>
    </ligand>
    <ligandPart>
        <name>Mg</name>
        <dbReference type="ChEBI" id="CHEBI:25107"/>
    </ligandPart>
</feature>
<feature type="binding site" evidence="5">
    <location>
        <position position="630"/>
    </location>
    <ligand>
        <name>chlorophyll a</name>
        <dbReference type="ChEBI" id="CHEBI:58416"/>
        <label>1</label>
    </ligand>
</feature>
<feature type="binding site" evidence="5">
    <location>
        <position position="543"/>
    </location>
    <ligand>
        <name>chlorophyll a</name>
        <dbReference type="ChEBI" id="CHEBI:58416"/>
        <label>1</label>
    </ligand>
</feature>
<feature type="transmembrane region" description="Helical" evidence="7">
    <location>
        <begin position="116"/>
        <end position="141"/>
    </location>
</feature>
<keyword evidence="3" id="KW-0602">Photosynthesis</keyword>
<dbReference type="PANTHER" id="PTHR21649">
    <property type="entry name" value="CHLOROPHYLL A/B BINDING PROTEIN"/>
    <property type="match status" value="1"/>
</dbReference>
<feature type="region of interest" description="Disordered" evidence="6">
    <location>
        <begin position="304"/>
        <end position="323"/>
    </location>
</feature>
<dbReference type="Gene3D" id="1.10.3460.10">
    <property type="entry name" value="Chlorophyll a/b binding protein domain"/>
    <property type="match status" value="1"/>
</dbReference>
<evidence type="ECO:0000256" key="7">
    <source>
        <dbReference type="SAM" id="Phobius"/>
    </source>
</evidence>
<dbReference type="Pfam" id="PF00504">
    <property type="entry name" value="Chloroa_b-bind"/>
    <property type="match status" value="1"/>
</dbReference>
<keyword evidence="5" id="KW-0148">Chlorophyll</keyword>
<keyword evidence="7" id="KW-1133">Transmembrane helix</keyword>
<dbReference type="InterPro" id="IPR022796">
    <property type="entry name" value="Chloroa_b-bind"/>
</dbReference>
<dbReference type="InterPro" id="IPR001344">
    <property type="entry name" value="Chloro_AB-bd_pln"/>
</dbReference>
<reference evidence="8" key="1">
    <citation type="submission" date="2021-02" db="EMBL/GenBank/DDBJ databases">
        <authorList>
            <person name="Dougan E. K."/>
            <person name="Rhodes N."/>
            <person name="Thang M."/>
            <person name="Chan C."/>
        </authorList>
    </citation>
    <scope>NUCLEOTIDE SEQUENCE</scope>
</reference>